<dbReference type="EMBL" id="UYYA01003810">
    <property type="protein sequence ID" value="VDM55870.1"/>
    <property type="molecule type" value="Genomic_DNA"/>
</dbReference>
<organism evidence="3">
    <name type="scientific">Angiostrongylus costaricensis</name>
    <name type="common">Nematode worm</name>
    <dbReference type="NCBI Taxonomy" id="334426"/>
    <lineage>
        <taxon>Eukaryota</taxon>
        <taxon>Metazoa</taxon>
        <taxon>Ecdysozoa</taxon>
        <taxon>Nematoda</taxon>
        <taxon>Chromadorea</taxon>
        <taxon>Rhabditida</taxon>
        <taxon>Rhabditina</taxon>
        <taxon>Rhabditomorpha</taxon>
        <taxon>Strongyloidea</taxon>
        <taxon>Metastrongylidae</taxon>
        <taxon>Angiostrongylus</taxon>
    </lineage>
</organism>
<name>A0A158PFQ8_ANGCS</name>
<protein>
    <submittedName>
        <fullName evidence="3">PH domain-containing protein</fullName>
    </submittedName>
</protein>
<sequence length="615" mass="69651">MTADDRSRWSTVVRALEAASSSPIEPDQLINAYNRFGANSVGIGIHELNENDRLSRDSISGEDLAVWRDHLRVEKDRYALEELLFLAFSRNKFPFELVNHLIKSLLPLRSSDVLVAREALGAISYFIPLNENTVDKEDEAYLYHLRAIDSLFPDMEEFLLRVMLSDDDTVESQYWYVSMRHCVKAVFALSADIDYVVSRILGKAMWYAHRSAQLLILYKEGSPPSIDRSEYWNTAWQKTTERLLMLIVEVIQSIFVYVDNYFPKLLKRAMTLDEKCSEELEKAVEPYADFNKDHFGIEMDLAYREDLFARAVTSIAKSKAEGGDSTSPELGSALEKAADKAANELGFQKTILIPRGTLPDAALCPLNRKRADANKGQHKCREEGERFRQLPLLVDGKPLDIVVEKMCQRFQFCSSGEAIEHNKNIAYYFSYFISQLILSNTSFYKEAALKQIEVFELAMDQQMELLFPRYTRMKGVVTDAGTGRRTVLAPSGGTQKFQLPPKVANSGSLSLNSTVNRSLKGSKQSGENGHSVSELGAVYVQAMRMLENMSMELMCSDMELARLADIAHRAINLSRNVKKNYFPPLHVLRYGANLSSALSSRTSLWENRNGIVERL</sequence>
<dbReference type="AlphaFoldDB" id="A0A158PFQ8"/>
<evidence type="ECO:0000313" key="2">
    <source>
        <dbReference type="Proteomes" id="UP000267027"/>
    </source>
</evidence>
<accession>A0A158PFQ8</accession>
<reference evidence="3" key="1">
    <citation type="submission" date="2016-04" db="UniProtKB">
        <authorList>
            <consortium name="WormBaseParasite"/>
        </authorList>
    </citation>
    <scope>IDENTIFICATION</scope>
</reference>
<evidence type="ECO:0000313" key="1">
    <source>
        <dbReference type="EMBL" id="VDM55870.1"/>
    </source>
</evidence>
<keyword evidence="2" id="KW-1185">Reference proteome</keyword>
<dbReference type="OrthoDB" id="5863755at2759"/>
<evidence type="ECO:0000313" key="3">
    <source>
        <dbReference type="WBParaSite" id="ACOC_0000428401-mRNA-1"/>
    </source>
</evidence>
<reference evidence="1 2" key="2">
    <citation type="submission" date="2018-11" db="EMBL/GenBank/DDBJ databases">
        <authorList>
            <consortium name="Pathogen Informatics"/>
        </authorList>
    </citation>
    <scope>NUCLEOTIDE SEQUENCE [LARGE SCALE GENOMIC DNA]</scope>
    <source>
        <strain evidence="1 2">Costa Rica</strain>
    </source>
</reference>
<dbReference type="STRING" id="334426.A0A158PFQ8"/>
<proteinExistence type="predicted"/>
<dbReference type="Proteomes" id="UP000267027">
    <property type="component" value="Unassembled WGS sequence"/>
</dbReference>
<gene>
    <name evidence="1" type="ORF">ACOC_LOCUS4285</name>
</gene>
<dbReference type="WBParaSite" id="ACOC_0000428401-mRNA-1">
    <property type="protein sequence ID" value="ACOC_0000428401-mRNA-1"/>
    <property type="gene ID" value="ACOC_0000428401"/>
</dbReference>